<name>A0ABR1IKW4_9AGAR</name>
<gene>
    <name evidence="3" type="ORF">VKT23_019670</name>
</gene>
<dbReference type="Proteomes" id="UP001498398">
    <property type="component" value="Unassembled WGS sequence"/>
</dbReference>
<accession>A0ABR1IKW4</accession>
<reference evidence="3 4" key="1">
    <citation type="submission" date="2024-01" db="EMBL/GenBank/DDBJ databases">
        <title>A draft genome for the cacao thread blight pathogen Marasmiellus scandens.</title>
        <authorList>
            <person name="Baruah I.K."/>
            <person name="Leung J."/>
            <person name="Bukari Y."/>
            <person name="Amoako-Attah I."/>
            <person name="Meinhardt L.W."/>
            <person name="Bailey B.A."/>
            <person name="Cohen S.P."/>
        </authorList>
    </citation>
    <scope>NUCLEOTIDE SEQUENCE [LARGE SCALE GENOMIC DNA]</scope>
    <source>
        <strain evidence="3 4">GH-19</strain>
    </source>
</reference>
<sequence>MPIAVPPNRAGIPAPTAPANPPTDQDIFNAKDYARRVYHAYDSRAQNSPTIAELSLVEQYTLSVVSARAGEAAAPPWFGPALREALAPIQADIRGIKDNVEALQQNVEALQQNVEALQQDVANINAQQRQLGDGVAIGSFFVSDSLNPVDTSPGL</sequence>
<evidence type="ECO:0000313" key="4">
    <source>
        <dbReference type="Proteomes" id="UP001498398"/>
    </source>
</evidence>
<feature type="region of interest" description="Disordered" evidence="2">
    <location>
        <begin position="1"/>
        <end position="27"/>
    </location>
</feature>
<evidence type="ECO:0000256" key="2">
    <source>
        <dbReference type="SAM" id="MobiDB-lite"/>
    </source>
</evidence>
<dbReference type="Gene3D" id="1.20.5.320">
    <property type="entry name" value="6-Phosphogluconate Dehydrogenase, domain 3"/>
    <property type="match status" value="1"/>
</dbReference>
<evidence type="ECO:0000313" key="3">
    <source>
        <dbReference type="EMBL" id="KAK7435408.1"/>
    </source>
</evidence>
<evidence type="ECO:0000256" key="1">
    <source>
        <dbReference type="SAM" id="Coils"/>
    </source>
</evidence>
<dbReference type="EMBL" id="JBANRG010000107">
    <property type="protein sequence ID" value="KAK7435408.1"/>
    <property type="molecule type" value="Genomic_DNA"/>
</dbReference>
<organism evidence="3 4">
    <name type="scientific">Marasmiellus scandens</name>
    <dbReference type="NCBI Taxonomy" id="2682957"/>
    <lineage>
        <taxon>Eukaryota</taxon>
        <taxon>Fungi</taxon>
        <taxon>Dikarya</taxon>
        <taxon>Basidiomycota</taxon>
        <taxon>Agaricomycotina</taxon>
        <taxon>Agaricomycetes</taxon>
        <taxon>Agaricomycetidae</taxon>
        <taxon>Agaricales</taxon>
        <taxon>Marasmiineae</taxon>
        <taxon>Omphalotaceae</taxon>
        <taxon>Marasmiellus</taxon>
    </lineage>
</organism>
<protein>
    <submittedName>
        <fullName evidence="3">Uncharacterized protein</fullName>
    </submittedName>
</protein>
<proteinExistence type="predicted"/>
<feature type="coiled-coil region" evidence="1">
    <location>
        <begin position="93"/>
        <end position="127"/>
    </location>
</feature>
<comment type="caution">
    <text evidence="3">The sequence shown here is derived from an EMBL/GenBank/DDBJ whole genome shotgun (WGS) entry which is preliminary data.</text>
</comment>
<keyword evidence="1" id="KW-0175">Coiled coil</keyword>
<keyword evidence="4" id="KW-1185">Reference proteome</keyword>